<reference evidence="6" key="2">
    <citation type="journal article" date="2020" name="Nat. Commun.">
        <title>Large-scale genome sequencing of mycorrhizal fungi provides insights into the early evolution of symbiotic traits.</title>
        <authorList>
            <person name="Miyauchi S."/>
            <person name="Kiss E."/>
            <person name="Kuo A."/>
            <person name="Drula E."/>
            <person name="Kohler A."/>
            <person name="Sanchez-Garcia M."/>
            <person name="Morin E."/>
            <person name="Andreopoulos B."/>
            <person name="Barry K.W."/>
            <person name="Bonito G."/>
            <person name="Buee M."/>
            <person name="Carver A."/>
            <person name="Chen C."/>
            <person name="Cichocki N."/>
            <person name="Clum A."/>
            <person name="Culley D."/>
            <person name="Crous P.W."/>
            <person name="Fauchery L."/>
            <person name="Girlanda M."/>
            <person name="Hayes R.D."/>
            <person name="Keri Z."/>
            <person name="LaButti K."/>
            <person name="Lipzen A."/>
            <person name="Lombard V."/>
            <person name="Magnuson J."/>
            <person name="Maillard F."/>
            <person name="Murat C."/>
            <person name="Nolan M."/>
            <person name="Ohm R.A."/>
            <person name="Pangilinan J."/>
            <person name="Pereira M.F."/>
            <person name="Perotto S."/>
            <person name="Peter M."/>
            <person name="Pfister S."/>
            <person name="Riley R."/>
            <person name="Sitrit Y."/>
            <person name="Stielow J.B."/>
            <person name="Szollosi G."/>
            <person name="Zifcakova L."/>
            <person name="Stursova M."/>
            <person name="Spatafora J.W."/>
            <person name="Tedersoo L."/>
            <person name="Vaario L.M."/>
            <person name="Yamada A."/>
            <person name="Yan M."/>
            <person name="Wang P."/>
            <person name="Xu J."/>
            <person name="Bruns T."/>
            <person name="Baldrian P."/>
            <person name="Vilgalys R."/>
            <person name="Dunand C."/>
            <person name="Henrissat B."/>
            <person name="Grigoriev I.V."/>
            <person name="Hibbett D."/>
            <person name="Nagy L.G."/>
            <person name="Martin F.M."/>
        </authorList>
    </citation>
    <scope>NUCLEOTIDE SEQUENCE</scope>
    <source>
        <strain evidence="6">Prilba</strain>
    </source>
</reference>
<comment type="caution">
    <text evidence="6">The sequence shown here is derived from an EMBL/GenBank/DDBJ whole genome shotgun (WGS) entry which is preliminary data.</text>
</comment>
<dbReference type="AlphaFoldDB" id="A0A9P5JYI2"/>
<evidence type="ECO:0000256" key="1">
    <source>
        <dbReference type="ARBA" id="ARBA00004123"/>
    </source>
</evidence>
<organism evidence="6 7">
    <name type="scientific">Russula ochroleuca</name>
    <dbReference type="NCBI Taxonomy" id="152965"/>
    <lineage>
        <taxon>Eukaryota</taxon>
        <taxon>Fungi</taxon>
        <taxon>Dikarya</taxon>
        <taxon>Basidiomycota</taxon>
        <taxon>Agaricomycotina</taxon>
        <taxon>Agaricomycetes</taxon>
        <taxon>Russulales</taxon>
        <taxon>Russulaceae</taxon>
        <taxon>Russula</taxon>
    </lineage>
</organism>
<keyword evidence="4" id="KW-0677">Repeat</keyword>
<gene>
    <name evidence="6" type="ORF">DFH94DRAFT_771323</name>
</gene>
<keyword evidence="5" id="KW-0539">Nucleus</keyword>
<dbReference type="GO" id="GO:0043161">
    <property type="term" value="P:proteasome-mediated ubiquitin-dependent protein catabolic process"/>
    <property type="evidence" value="ECO:0007669"/>
    <property type="project" value="TreeGrafter"/>
</dbReference>
<evidence type="ECO:0000313" key="6">
    <source>
        <dbReference type="EMBL" id="KAF8470454.1"/>
    </source>
</evidence>
<protein>
    <submittedName>
        <fullName evidence="6">ARM repeat-containing protein</fullName>
    </submittedName>
</protein>
<dbReference type="InterPro" id="IPR000357">
    <property type="entry name" value="HEAT"/>
</dbReference>
<dbReference type="GO" id="GO:0005634">
    <property type="term" value="C:nucleus"/>
    <property type="evidence" value="ECO:0007669"/>
    <property type="project" value="UniProtKB-SubCell"/>
</dbReference>
<dbReference type="Proteomes" id="UP000759537">
    <property type="component" value="Unassembled WGS sequence"/>
</dbReference>
<dbReference type="Gene3D" id="1.25.10.10">
    <property type="entry name" value="Leucine-rich Repeat Variant"/>
    <property type="match status" value="3"/>
</dbReference>
<dbReference type="InterPro" id="IPR011989">
    <property type="entry name" value="ARM-like"/>
</dbReference>
<proteinExistence type="predicted"/>
<dbReference type="PANTHER" id="PTHR15651">
    <property type="entry name" value="ARMADILLO REPEAT-CONTAINING PROTEIN 8"/>
    <property type="match status" value="1"/>
</dbReference>
<name>A0A9P5JYI2_9AGAM</name>
<dbReference type="InterPro" id="IPR038739">
    <property type="entry name" value="ARMC8/Vid28"/>
</dbReference>
<reference evidence="6" key="1">
    <citation type="submission" date="2019-10" db="EMBL/GenBank/DDBJ databases">
        <authorList>
            <consortium name="DOE Joint Genome Institute"/>
            <person name="Kuo A."/>
            <person name="Miyauchi S."/>
            <person name="Kiss E."/>
            <person name="Drula E."/>
            <person name="Kohler A."/>
            <person name="Sanchez-Garcia M."/>
            <person name="Andreopoulos B."/>
            <person name="Barry K.W."/>
            <person name="Bonito G."/>
            <person name="Buee M."/>
            <person name="Carver A."/>
            <person name="Chen C."/>
            <person name="Cichocki N."/>
            <person name="Clum A."/>
            <person name="Culley D."/>
            <person name="Crous P.W."/>
            <person name="Fauchery L."/>
            <person name="Girlanda M."/>
            <person name="Hayes R."/>
            <person name="Keri Z."/>
            <person name="LaButti K."/>
            <person name="Lipzen A."/>
            <person name="Lombard V."/>
            <person name="Magnuson J."/>
            <person name="Maillard F."/>
            <person name="Morin E."/>
            <person name="Murat C."/>
            <person name="Nolan M."/>
            <person name="Ohm R."/>
            <person name="Pangilinan J."/>
            <person name="Pereira M."/>
            <person name="Perotto S."/>
            <person name="Peter M."/>
            <person name="Riley R."/>
            <person name="Sitrit Y."/>
            <person name="Stielow B."/>
            <person name="Szollosi G."/>
            <person name="Zifcakova L."/>
            <person name="Stursova M."/>
            <person name="Spatafora J.W."/>
            <person name="Tedersoo L."/>
            <person name="Vaario L.-M."/>
            <person name="Yamada A."/>
            <person name="Yan M."/>
            <person name="Wang P."/>
            <person name="Xu J."/>
            <person name="Bruns T."/>
            <person name="Baldrian P."/>
            <person name="Vilgalys R."/>
            <person name="Henrissat B."/>
            <person name="Grigoriev I.V."/>
            <person name="Hibbett D."/>
            <person name="Nagy L.G."/>
            <person name="Martin F.M."/>
        </authorList>
    </citation>
    <scope>NUCLEOTIDE SEQUENCE</scope>
    <source>
        <strain evidence="6">Prilba</strain>
    </source>
</reference>
<dbReference type="InterPro" id="IPR016024">
    <property type="entry name" value="ARM-type_fold"/>
</dbReference>
<evidence type="ECO:0000256" key="2">
    <source>
        <dbReference type="ARBA" id="ARBA00004496"/>
    </source>
</evidence>
<dbReference type="GO" id="GO:0034657">
    <property type="term" value="C:GID complex"/>
    <property type="evidence" value="ECO:0007669"/>
    <property type="project" value="TreeGrafter"/>
</dbReference>
<sequence>MTIETVNVSTLKRVKNKVIGNPSAKIMLAQDELFVATLVKSLNAPEQFEDAAGSQDDIRVEAAHVITSLSYGSPEALRSLLHANAHQAFLYAISRFDPSEPTATKAAFARALRAIAVACAELVGPSQWGLRDDSSPVREDAKLALDYFFQLEVLDVYLPLLTDSSTQASTSIAQLLGAALRAPSHRTAVAEWIPPAERGREASRGRRRWERPEAIAPAHSGGGGWVARYLTTLLRSRDVKVQAAALSALASLAKDNHDVAVHLTRAPAGRSNADSPVTLTLALGLCKSRSTDVQLAAGLCATHIIRASAANHHHPAPPDLTASLVVMHVMNRMIDSKTESPQSRTKACFILNYLVMDEKELCQTAFDKGSLAKLSDLVHTLTPPPTTENKVPPEWEEDEPESLCCLREAALTTIAVLALADNDIRRDVTDGQRLLPPLASALTHRHTGVRYAACQCVRALSRSVAVTRTSLVDSGLGAALFAVFTKDDEDRRVVHAALAAVCNLVNQYSPLRTPFLKQGVASRLARLLRSPSAELRLSALWALKNLVYKCAPETKRDIMADVGWPALDERLDDTDAGVREQALNLLRNFADCEDDVDAVFDALGRTRLLDALASALESRDADVALQAAFTLANLANGHAQRQAHILAHEPLLRSLRNALVDAPVDARCAALGAIIELAWGAAQLRAAGIESTLRHLVEFGGGPSGGAGVGGGSVDKEVRERARRALEAMERVSVEDANLG</sequence>
<evidence type="ECO:0000313" key="7">
    <source>
        <dbReference type="Proteomes" id="UP000759537"/>
    </source>
</evidence>
<dbReference type="OrthoDB" id="5559898at2759"/>
<keyword evidence="7" id="KW-1185">Reference proteome</keyword>
<dbReference type="GO" id="GO:0005737">
    <property type="term" value="C:cytoplasm"/>
    <property type="evidence" value="ECO:0007669"/>
    <property type="project" value="UniProtKB-SubCell"/>
</dbReference>
<evidence type="ECO:0000256" key="4">
    <source>
        <dbReference type="ARBA" id="ARBA00022737"/>
    </source>
</evidence>
<keyword evidence="3" id="KW-0963">Cytoplasm</keyword>
<dbReference type="SMART" id="SM00185">
    <property type="entry name" value="ARM"/>
    <property type="match status" value="6"/>
</dbReference>
<evidence type="ECO:0000256" key="3">
    <source>
        <dbReference type="ARBA" id="ARBA00022490"/>
    </source>
</evidence>
<dbReference type="SUPFAM" id="SSF48371">
    <property type="entry name" value="ARM repeat"/>
    <property type="match status" value="2"/>
</dbReference>
<comment type="subcellular location">
    <subcellularLocation>
        <location evidence="2">Cytoplasm</location>
    </subcellularLocation>
    <subcellularLocation>
        <location evidence="1">Nucleus</location>
    </subcellularLocation>
</comment>
<evidence type="ECO:0000256" key="5">
    <source>
        <dbReference type="ARBA" id="ARBA00023242"/>
    </source>
</evidence>
<dbReference type="Pfam" id="PF02985">
    <property type="entry name" value="HEAT"/>
    <property type="match status" value="1"/>
</dbReference>
<dbReference type="EMBL" id="WHVB01000025">
    <property type="protein sequence ID" value="KAF8470454.1"/>
    <property type="molecule type" value="Genomic_DNA"/>
</dbReference>
<dbReference type="InterPro" id="IPR000225">
    <property type="entry name" value="Armadillo"/>
</dbReference>
<accession>A0A9P5JYI2</accession>
<dbReference type="PANTHER" id="PTHR15651:SF7">
    <property type="entry name" value="ARMADILLO REPEAT-CONTAINING PROTEIN 8"/>
    <property type="match status" value="1"/>
</dbReference>